<reference evidence="3" key="1">
    <citation type="submission" date="2025-08" db="UniProtKB">
        <authorList>
            <consortium name="RefSeq"/>
        </authorList>
    </citation>
    <scope>IDENTIFICATION</scope>
</reference>
<gene>
    <name evidence="3" type="primary">LOC136082507</name>
</gene>
<feature type="region of interest" description="Disordered" evidence="1">
    <location>
        <begin position="459"/>
        <end position="481"/>
    </location>
</feature>
<evidence type="ECO:0000313" key="3">
    <source>
        <dbReference type="RefSeq" id="XP_065657987.1"/>
    </source>
</evidence>
<dbReference type="RefSeq" id="XP_065657987.1">
    <property type="nucleotide sequence ID" value="XM_065801915.1"/>
</dbReference>
<dbReference type="GeneID" id="136082507"/>
<sequence>MWPKGVLSSLTAYQDDNSTEADDNDVVFSSRRCMVRALSQSGVYHFSCSSLPIKVKEDSDFAPPGIWSSILCDNVEENYIVNFTAQKSNASVYIEKGENVLLSLSANEELKWTISDSNQQMVSLESILLPEIGTLFHFNQTGCFRITADSNVPVKNNLICNAHVWDTIESSPCILSGEMNGGSVEVGHVVYLHCASDAAIYYTTDGTMPMVPFSMLYNKDEGVQVVKWWYILCASQELTQTGKLPSGVFTSERFYVFPPETPEPYFADTEVSYKSNIDDVIAAIEDTSLVLQTMSDQNVEDIVGDNQIVNQLEVQIKNSAENDPPTKSVENIPPVKSIEDNLPIKSIEDIPPIENVDNNLPTKIIQNDLPIDSITTVLLKSPEKFVNGEMCIEESFKEKEQKDGADNENVQSWKVQRNDLNDKRNSFLRNDYESLKTSLIEDITEGLLPTEIEKLKSQVEESSVNDIKESTEPSATNSDFGNMQSWKIRRKDLEETRKSFLKDDYEFIKMSLVEDLTAGLLPTEKEKLRLHIEENLKNEIIESEQQRCFSESKNEIDKINEDPFVQMQSWKMQRIDLNAKRNSFLTHDYELLKMCLIEDLTEGLLPYEKEKLKMHIKENLSLNHEKDSDTVDEEKKTENKERINIIEKIKIWKKQRLDLEEKRTCFLSDDYESLKKSLIEDLTEGLLPDEKKKNFVYILKKTFLFQNRVFKIQLLVNPSR</sequence>
<organism evidence="2 3">
    <name type="scientific">Hydra vulgaris</name>
    <name type="common">Hydra</name>
    <name type="synonym">Hydra attenuata</name>
    <dbReference type="NCBI Taxonomy" id="6087"/>
    <lineage>
        <taxon>Eukaryota</taxon>
        <taxon>Metazoa</taxon>
        <taxon>Cnidaria</taxon>
        <taxon>Hydrozoa</taxon>
        <taxon>Hydroidolina</taxon>
        <taxon>Anthoathecata</taxon>
        <taxon>Aplanulata</taxon>
        <taxon>Hydridae</taxon>
        <taxon>Hydra</taxon>
    </lineage>
</organism>
<evidence type="ECO:0000256" key="1">
    <source>
        <dbReference type="SAM" id="MobiDB-lite"/>
    </source>
</evidence>
<name>A0ABM4C8P0_HYDVU</name>
<feature type="compositionally biased region" description="Polar residues" evidence="1">
    <location>
        <begin position="472"/>
        <end position="481"/>
    </location>
</feature>
<evidence type="ECO:0000313" key="2">
    <source>
        <dbReference type="Proteomes" id="UP001652625"/>
    </source>
</evidence>
<protein>
    <submittedName>
        <fullName evidence="3">Uncharacterized protein LOC136082507</fullName>
    </submittedName>
</protein>
<accession>A0ABM4C8P0</accession>
<dbReference type="Proteomes" id="UP001652625">
    <property type="component" value="Chromosome 07"/>
</dbReference>
<proteinExistence type="predicted"/>
<keyword evidence="2" id="KW-1185">Reference proteome</keyword>